<dbReference type="AlphaFoldDB" id="A0A553JY30"/>
<dbReference type="InterPro" id="IPR050490">
    <property type="entry name" value="Bact_solute-bd_prot1"/>
</dbReference>
<accession>A0A553JY30</accession>
<keyword evidence="3" id="KW-1185">Reference proteome</keyword>
<keyword evidence="1" id="KW-0732">Signal</keyword>
<dbReference type="PANTHER" id="PTHR43649:SF12">
    <property type="entry name" value="DIACETYLCHITOBIOSE BINDING PROTEIN DASA"/>
    <property type="match status" value="1"/>
</dbReference>
<dbReference type="PANTHER" id="PTHR43649">
    <property type="entry name" value="ARABINOSE-BINDING PROTEIN-RELATED"/>
    <property type="match status" value="1"/>
</dbReference>
<dbReference type="EMBL" id="VKKG01000005">
    <property type="protein sequence ID" value="TRY17366.1"/>
    <property type="molecule type" value="Genomic_DNA"/>
</dbReference>
<evidence type="ECO:0000313" key="2">
    <source>
        <dbReference type="EMBL" id="TRY17366.1"/>
    </source>
</evidence>
<dbReference type="InterPro" id="IPR006059">
    <property type="entry name" value="SBP"/>
</dbReference>
<dbReference type="Proteomes" id="UP000317638">
    <property type="component" value="Unassembled WGS sequence"/>
</dbReference>
<feature type="chain" id="PRO_5038853082" evidence="1">
    <location>
        <begin position="23"/>
        <end position="572"/>
    </location>
</feature>
<gene>
    <name evidence="2" type="ORF">FOJ82_12550</name>
</gene>
<dbReference type="PROSITE" id="PS51257">
    <property type="entry name" value="PROKAR_LIPOPROTEIN"/>
    <property type="match status" value="1"/>
</dbReference>
<feature type="signal peptide" evidence="1">
    <location>
        <begin position="1"/>
        <end position="22"/>
    </location>
</feature>
<dbReference type="SUPFAM" id="SSF53850">
    <property type="entry name" value="Periplasmic binding protein-like II"/>
    <property type="match status" value="1"/>
</dbReference>
<protein>
    <submittedName>
        <fullName evidence="2">Extracellular solute-binding protein</fullName>
    </submittedName>
</protein>
<evidence type="ECO:0000256" key="1">
    <source>
        <dbReference type="SAM" id="SignalP"/>
    </source>
</evidence>
<comment type="caution">
    <text evidence="2">The sequence shown here is derived from an EMBL/GenBank/DDBJ whole genome shotgun (WGS) entry which is preliminary data.</text>
</comment>
<sequence length="572" mass="63117">MRTTGKKLSALALAAAVAVGLAGCTGQSQEKEEVPQEDVVIPEGDLADESGMLTPSNPTTLTTWITSASQAPAPDNKITKLLEEQLGVTLEYEIVAPDNVDQKIGVMLAGGEFPDLVGTTDLRLRLLEGGALIPLDEMLATGDYPNIATHVEDDIKKMSYSGSEVDPGLYIIPNYNRFYGEITGGTYYGPAFWIQKRVLEEAGFPDLENMTLERYFELIADFKEKHPETDGIPTVGFELLASTGREWGMTNPPALLAGSPNNGGVIVDENDHAEIYADKEIAKDFYEVLNEKYAAGLVDPESFTLTFDQYTAKLATGAVLGMHDQGWNFQTATDSLRSAGNDQYTYVPLMPVYDGVEPWYADRDVMNTNQGFGISASSEQPEKALKFIDLMLSEPWQKVLSWGIEGEDYLVGEDGMFHRTEEQRANARDLTWRSSNRLEALLDVLPKHQGQFSDGNAYGPDDQPAEFFATLTEYDAAVMEAYDKQTWRQFVNEPPENPKYYPAWNIGLDDAANQVNQQITDASVQNLPKVIAGSPADFDANWQAYVDAIDAIDVQVYEDAINAGIQDRLANW</sequence>
<dbReference type="OrthoDB" id="3225049at2"/>
<reference evidence="2 3" key="1">
    <citation type="submission" date="2019-07" db="EMBL/GenBank/DDBJ databases">
        <authorList>
            <person name="Zhou L.-Y."/>
        </authorList>
    </citation>
    <scope>NUCLEOTIDE SEQUENCE [LARGE SCALE GENOMIC DNA]</scope>
    <source>
        <strain evidence="2 3">YIM 101269</strain>
    </source>
</reference>
<proteinExistence type="predicted"/>
<evidence type="ECO:0000313" key="3">
    <source>
        <dbReference type="Proteomes" id="UP000317638"/>
    </source>
</evidence>
<dbReference type="RefSeq" id="WP_143938830.1">
    <property type="nucleotide sequence ID" value="NZ_VKKG01000005.1"/>
</dbReference>
<dbReference type="Pfam" id="PF13416">
    <property type="entry name" value="SBP_bac_8"/>
    <property type="match status" value="1"/>
</dbReference>
<organism evidence="2 3">
    <name type="scientific">Tessaracoccus rhinocerotis</name>
    <dbReference type="NCBI Taxonomy" id="1689449"/>
    <lineage>
        <taxon>Bacteria</taxon>
        <taxon>Bacillati</taxon>
        <taxon>Actinomycetota</taxon>
        <taxon>Actinomycetes</taxon>
        <taxon>Propionibacteriales</taxon>
        <taxon>Propionibacteriaceae</taxon>
        <taxon>Tessaracoccus</taxon>
    </lineage>
</organism>
<dbReference type="Gene3D" id="3.40.190.10">
    <property type="entry name" value="Periplasmic binding protein-like II"/>
    <property type="match status" value="2"/>
</dbReference>
<name>A0A553JY30_9ACTN</name>